<keyword evidence="2" id="KW-0121">Carboxypeptidase</keyword>
<dbReference type="RefSeq" id="WP_147166584.1">
    <property type="nucleotide sequence ID" value="NZ_VOOR01000009.1"/>
</dbReference>
<feature type="signal peptide" evidence="1">
    <location>
        <begin position="1"/>
        <end position="20"/>
    </location>
</feature>
<feature type="chain" id="PRO_5023132550" evidence="1">
    <location>
        <begin position="21"/>
        <end position="578"/>
    </location>
</feature>
<accession>A0A5C6RUC2</accession>
<organism evidence="2 3">
    <name type="scientific">Phaeodactylibacter luteus</name>
    <dbReference type="NCBI Taxonomy" id="1564516"/>
    <lineage>
        <taxon>Bacteria</taxon>
        <taxon>Pseudomonadati</taxon>
        <taxon>Bacteroidota</taxon>
        <taxon>Saprospiria</taxon>
        <taxon>Saprospirales</taxon>
        <taxon>Haliscomenobacteraceae</taxon>
        <taxon>Phaeodactylibacter</taxon>
    </lineage>
</organism>
<dbReference type="OrthoDB" id="1413766at2"/>
<dbReference type="Proteomes" id="UP000321580">
    <property type="component" value="Unassembled WGS sequence"/>
</dbReference>
<dbReference type="EMBL" id="VOOR01000009">
    <property type="protein sequence ID" value="TXB65575.1"/>
    <property type="molecule type" value="Genomic_DNA"/>
</dbReference>
<name>A0A5C6RUC2_9BACT</name>
<comment type="caution">
    <text evidence="2">The sequence shown here is derived from an EMBL/GenBank/DDBJ whole genome shotgun (WGS) entry which is preliminary data.</text>
</comment>
<evidence type="ECO:0000313" key="2">
    <source>
        <dbReference type="EMBL" id="TXB65575.1"/>
    </source>
</evidence>
<dbReference type="GO" id="GO:0004180">
    <property type="term" value="F:carboxypeptidase activity"/>
    <property type="evidence" value="ECO:0007669"/>
    <property type="project" value="UniProtKB-KW"/>
</dbReference>
<keyword evidence="1" id="KW-0732">Signal</keyword>
<keyword evidence="2" id="KW-0645">Protease</keyword>
<evidence type="ECO:0000256" key="1">
    <source>
        <dbReference type="SAM" id="SignalP"/>
    </source>
</evidence>
<sequence length="578" mass="65593">MKGITLIVLILQLMSLAISAQEHTFYGEIQDVDSKELIPYAHFQILPEGQSGFVADLNGTFSHRADEQKIEVMITAIGYEPKRAELTVGAPNIIGLHAASLSLSEVVVTYVDRERDLLQKVLDAIPENYPQQSERITGRVIEQLAADSLYQDLIYSADAIIEADKLTYSKPNKYSTVRILDGEVEFQKPGYSPFTTIIAGAHNVHRFDVVAAREAPLDDIFAEKYRFKLLDTLSYMGGALFKMEFETPGYYGALYIQDSTYALVRAEYTTKKEKLQSFVQNRYSSRLFRHFTIEYFKEDRFFRLSFINYRTGFSEKDVEPANCIYLNNFFYLNRHTPSTDLISFKDQVHYNDRLVQELSKGETAQLQGRGFQGVFKNISYNVGLGLLRYKPWSELSALYESGLDGQLRSGVNEVVLAFQVNYRLNNVWGIGYAGGASIGFTRKVNSHSLLMTRSQPITKNQRCLIGISAGANYFEADLETGEGLPFGDLLQNTTLQEEAVQVNESSQQINLITGLQLKYRVGARSYLALDSYLPFSMYNKLEVIAKQGEERVLLYGKNFRNPFSLGYYQFGLGLQLYF</sequence>
<dbReference type="AlphaFoldDB" id="A0A5C6RUC2"/>
<gene>
    <name evidence="2" type="ORF">FRY97_06230</name>
</gene>
<proteinExistence type="predicted"/>
<protein>
    <submittedName>
        <fullName evidence="2">Carboxypeptidase-like regulatory domain-containing protein</fullName>
    </submittedName>
</protein>
<reference evidence="2 3" key="1">
    <citation type="submission" date="2019-08" db="EMBL/GenBank/DDBJ databases">
        <title>Genome of Phaeodactylibacter luteus.</title>
        <authorList>
            <person name="Bowman J.P."/>
        </authorList>
    </citation>
    <scope>NUCLEOTIDE SEQUENCE [LARGE SCALE GENOMIC DNA]</scope>
    <source>
        <strain evidence="2 3">KCTC 42180</strain>
    </source>
</reference>
<evidence type="ECO:0000313" key="3">
    <source>
        <dbReference type="Proteomes" id="UP000321580"/>
    </source>
</evidence>
<keyword evidence="3" id="KW-1185">Reference proteome</keyword>
<keyword evidence="2" id="KW-0378">Hydrolase</keyword>